<keyword evidence="6 11" id="KW-0999">Mitochondrion inner membrane</keyword>
<evidence type="ECO:0000256" key="10">
    <source>
        <dbReference type="ARBA" id="ARBA00023136"/>
    </source>
</evidence>
<evidence type="ECO:0000256" key="4">
    <source>
        <dbReference type="ARBA" id="ARBA00022448"/>
    </source>
</evidence>
<keyword evidence="7 11" id="KW-0809">Transit peptide</keyword>
<dbReference type="GO" id="GO:0022900">
    <property type="term" value="P:electron transport chain"/>
    <property type="evidence" value="ECO:0007669"/>
    <property type="project" value="InterPro"/>
</dbReference>
<evidence type="ECO:0000256" key="11">
    <source>
        <dbReference type="RuleBase" id="RU367010"/>
    </source>
</evidence>
<evidence type="ECO:0000256" key="2">
    <source>
        <dbReference type="ARBA" id="ARBA00005882"/>
    </source>
</evidence>
<dbReference type="InterPro" id="IPR038532">
    <property type="entry name" value="NDUFS4-like_sf"/>
</dbReference>
<comment type="similarity">
    <text evidence="2 11">Belongs to the complex I NDUFS4 subunit family.</text>
</comment>
<evidence type="ECO:0000256" key="9">
    <source>
        <dbReference type="ARBA" id="ARBA00023128"/>
    </source>
</evidence>
<dbReference type="FunFam" id="3.30.160.190:FF:000001">
    <property type="entry name" value="NADH-ubiquinone oxidoreductase 21 kDa subunit mitochondrial"/>
    <property type="match status" value="1"/>
</dbReference>
<dbReference type="GO" id="GO:0005743">
    <property type="term" value="C:mitochondrial inner membrane"/>
    <property type="evidence" value="ECO:0007669"/>
    <property type="project" value="UniProtKB-SubCell"/>
</dbReference>
<evidence type="ECO:0000256" key="1">
    <source>
        <dbReference type="ARBA" id="ARBA00003195"/>
    </source>
</evidence>
<dbReference type="InterPro" id="IPR006885">
    <property type="entry name" value="NADH_UbQ_FeS_4_mit-like"/>
</dbReference>
<evidence type="ECO:0000256" key="3">
    <source>
        <dbReference type="ARBA" id="ARBA00015796"/>
    </source>
</evidence>
<keyword evidence="8 11" id="KW-0249">Electron transport</keyword>
<sequence length="168" mass="19091">MAATLTSRLFGQISSSVRNGIRRSYAAASGGTMTTQPGEEDKVTTITVEDKMDITPLTGVPEEHIKTRLVRICVPARNAMQSGTYGTRRWKIEFDVRERWENPLMGWISTGDPLSNTEVTFSSKDDAMAFCEKNGWEFFVEEPKKTSFKKKSYGDNFSWDKRTRRSTK</sequence>
<keyword evidence="4 11" id="KW-0813">Transport</keyword>
<reference evidence="13 14" key="1">
    <citation type="submission" date="2024-02" db="EMBL/GenBank/DDBJ databases">
        <title>Chromosome-scale genome assembly of the rough periwinkle Littorina saxatilis.</title>
        <authorList>
            <person name="De Jode A."/>
            <person name="Faria R."/>
            <person name="Formenti G."/>
            <person name="Sims Y."/>
            <person name="Smith T.P."/>
            <person name="Tracey A."/>
            <person name="Wood J.M.D."/>
            <person name="Zagrodzka Z.B."/>
            <person name="Johannesson K."/>
            <person name="Butlin R.K."/>
            <person name="Leder E.H."/>
        </authorList>
    </citation>
    <scope>NUCLEOTIDE SEQUENCE [LARGE SCALE GENOMIC DNA]</scope>
    <source>
        <strain evidence="13">Snail1</strain>
        <tissue evidence="13">Muscle</tissue>
    </source>
</reference>
<dbReference type="AlphaFoldDB" id="A0AAN9C1F5"/>
<accession>A0AAN9C1F5</accession>
<keyword evidence="9 11" id="KW-0496">Mitochondrion</keyword>
<keyword evidence="5 11" id="KW-0679">Respiratory chain</keyword>
<gene>
    <name evidence="13" type="ORF">V1264_001434</name>
</gene>
<proteinExistence type="inferred from homology"/>
<comment type="caution">
    <text evidence="13">The sequence shown here is derived from an EMBL/GenBank/DDBJ whole genome shotgun (WGS) entry which is preliminary data.</text>
</comment>
<evidence type="ECO:0000256" key="6">
    <source>
        <dbReference type="ARBA" id="ARBA00022792"/>
    </source>
</evidence>
<evidence type="ECO:0000313" key="14">
    <source>
        <dbReference type="Proteomes" id="UP001374579"/>
    </source>
</evidence>
<evidence type="ECO:0000313" key="13">
    <source>
        <dbReference type="EMBL" id="KAK7115596.1"/>
    </source>
</evidence>
<dbReference type="PANTHER" id="PTHR12219:SF8">
    <property type="entry name" value="NADH DEHYDROGENASE [UBIQUINONE] IRON-SULFUR PROTEIN 4, MITOCHONDRIAL"/>
    <property type="match status" value="1"/>
</dbReference>
<organism evidence="13 14">
    <name type="scientific">Littorina saxatilis</name>
    <dbReference type="NCBI Taxonomy" id="31220"/>
    <lineage>
        <taxon>Eukaryota</taxon>
        <taxon>Metazoa</taxon>
        <taxon>Spiralia</taxon>
        <taxon>Lophotrochozoa</taxon>
        <taxon>Mollusca</taxon>
        <taxon>Gastropoda</taxon>
        <taxon>Caenogastropoda</taxon>
        <taxon>Littorinimorpha</taxon>
        <taxon>Littorinoidea</taxon>
        <taxon>Littorinidae</taxon>
        <taxon>Littorina</taxon>
    </lineage>
</organism>
<keyword evidence="14" id="KW-1185">Reference proteome</keyword>
<evidence type="ECO:0000256" key="8">
    <source>
        <dbReference type="ARBA" id="ARBA00022982"/>
    </source>
</evidence>
<dbReference type="PANTHER" id="PTHR12219">
    <property type="entry name" value="NADH-UBIQUINONE OXIDOREDUCTASE"/>
    <property type="match status" value="1"/>
</dbReference>
<feature type="region of interest" description="Disordered" evidence="12">
    <location>
        <begin position="146"/>
        <end position="168"/>
    </location>
</feature>
<comment type="function">
    <text evidence="1 11">Accessory subunit of the mitochondrial membrane respiratory chain NADH dehydrogenase (Complex I), that is believed not to be involved in catalysis. Complex I functions in the transfer of electrons from NADH to the respiratory chain. The immediate electron acceptor for the enzyme is believed to be ubiquinone.</text>
</comment>
<dbReference type="EMBL" id="JBAMIC010000001">
    <property type="protein sequence ID" value="KAK7115596.1"/>
    <property type="molecule type" value="Genomic_DNA"/>
</dbReference>
<keyword evidence="10 11" id="KW-0472">Membrane</keyword>
<dbReference type="Gene3D" id="3.30.160.190">
    <property type="entry name" value="atu1810 like domain"/>
    <property type="match status" value="1"/>
</dbReference>
<evidence type="ECO:0000256" key="5">
    <source>
        <dbReference type="ARBA" id="ARBA00022660"/>
    </source>
</evidence>
<name>A0AAN9C1F5_9CAEN</name>
<dbReference type="Proteomes" id="UP001374579">
    <property type="component" value="Unassembled WGS sequence"/>
</dbReference>
<protein>
    <recommendedName>
        <fullName evidence="3 11">NADH dehydrogenase [ubiquinone] iron-sulfur protein 4, mitochondrial</fullName>
    </recommendedName>
</protein>
<evidence type="ECO:0000256" key="12">
    <source>
        <dbReference type="SAM" id="MobiDB-lite"/>
    </source>
</evidence>
<comment type="subcellular location">
    <subcellularLocation>
        <location evidence="11">Mitochondrion inner membrane</location>
        <topology evidence="11">Peripheral membrane protein</topology>
        <orientation evidence="11">Matrix side</orientation>
    </subcellularLocation>
</comment>
<evidence type="ECO:0000256" key="7">
    <source>
        <dbReference type="ARBA" id="ARBA00022946"/>
    </source>
</evidence>
<dbReference type="Pfam" id="PF04800">
    <property type="entry name" value="NDUS4"/>
    <property type="match status" value="1"/>
</dbReference>